<dbReference type="CDD" id="cd01389">
    <property type="entry name" value="HMG-box_ROX1-like"/>
    <property type="match status" value="1"/>
</dbReference>
<dbReference type="AlphaFoldDB" id="A0A9N8YMD6"/>
<gene>
    <name evidence="1" type="ORF">DEBURN_LOCUS566</name>
</gene>
<accession>A0A9N8YMD6</accession>
<protein>
    <submittedName>
        <fullName evidence="1">11366_t:CDS:1</fullName>
    </submittedName>
</protein>
<dbReference type="Gene3D" id="1.10.30.10">
    <property type="entry name" value="High mobility group box domain"/>
    <property type="match status" value="1"/>
</dbReference>
<evidence type="ECO:0000313" key="2">
    <source>
        <dbReference type="Proteomes" id="UP000789706"/>
    </source>
</evidence>
<dbReference type="OrthoDB" id="6247875at2759"/>
<evidence type="ECO:0000313" key="1">
    <source>
        <dbReference type="EMBL" id="CAG8433784.1"/>
    </source>
</evidence>
<proteinExistence type="predicted"/>
<dbReference type="InterPro" id="IPR036910">
    <property type="entry name" value="HMG_box_dom_sf"/>
</dbReference>
<organism evidence="1 2">
    <name type="scientific">Diversispora eburnea</name>
    <dbReference type="NCBI Taxonomy" id="1213867"/>
    <lineage>
        <taxon>Eukaryota</taxon>
        <taxon>Fungi</taxon>
        <taxon>Fungi incertae sedis</taxon>
        <taxon>Mucoromycota</taxon>
        <taxon>Glomeromycotina</taxon>
        <taxon>Glomeromycetes</taxon>
        <taxon>Diversisporales</taxon>
        <taxon>Diversisporaceae</taxon>
        <taxon>Diversispora</taxon>
    </lineage>
</organism>
<dbReference type="SUPFAM" id="SSF47095">
    <property type="entry name" value="HMG-box"/>
    <property type="match status" value="1"/>
</dbReference>
<dbReference type="Proteomes" id="UP000789706">
    <property type="component" value="Unassembled WGS sequence"/>
</dbReference>
<sequence length="214" mass="25074">MNSNGFSDSSSNEINEIFNKLPDSRQSNKKSIRVFLQNINLLPNKSQPMVKSFINKYPLVETTLELLDICTSVNTRSKRKIPRPQNAFILFRKNIHKEFKDFLTFEEISKLASHQWKSADKYFWNELSRISKSIHSLKNPGYIYNPRDTNEPNPNVPPIFDGYIYNPLLNPNTQIFNGFIYNFLPNPNEQPPIFDYNPLPNNLDFYESNLFKES</sequence>
<reference evidence="1" key="1">
    <citation type="submission" date="2021-06" db="EMBL/GenBank/DDBJ databases">
        <authorList>
            <person name="Kallberg Y."/>
            <person name="Tangrot J."/>
            <person name="Rosling A."/>
        </authorList>
    </citation>
    <scope>NUCLEOTIDE SEQUENCE</scope>
    <source>
        <strain evidence="1">AZ414A</strain>
    </source>
</reference>
<dbReference type="EMBL" id="CAJVPK010000019">
    <property type="protein sequence ID" value="CAG8433784.1"/>
    <property type="molecule type" value="Genomic_DNA"/>
</dbReference>
<name>A0A9N8YMD6_9GLOM</name>
<keyword evidence="2" id="KW-1185">Reference proteome</keyword>
<comment type="caution">
    <text evidence="1">The sequence shown here is derived from an EMBL/GenBank/DDBJ whole genome shotgun (WGS) entry which is preliminary data.</text>
</comment>